<dbReference type="GO" id="GO:0016791">
    <property type="term" value="F:phosphatase activity"/>
    <property type="evidence" value="ECO:0007669"/>
    <property type="project" value="TreeGrafter"/>
</dbReference>
<keyword evidence="4" id="KW-0157">Chromophore</keyword>
<dbReference type="Pfam" id="PF07228">
    <property type="entry name" value="SpoIIE"/>
    <property type="match status" value="1"/>
</dbReference>
<dbReference type="GO" id="GO:0006355">
    <property type="term" value="P:regulation of DNA-templated transcription"/>
    <property type="evidence" value="ECO:0007669"/>
    <property type="project" value="InterPro"/>
</dbReference>
<keyword evidence="5" id="KW-0675">Receptor</keyword>
<organism evidence="7 8">
    <name type="scientific">Cellulomonas carbonis T26</name>
    <dbReference type="NCBI Taxonomy" id="947969"/>
    <lineage>
        <taxon>Bacteria</taxon>
        <taxon>Bacillati</taxon>
        <taxon>Actinomycetota</taxon>
        <taxon>Actinomycetes</taxon>
        <taxon>Micrococcales</taxon>
        <taxon>Cellulomonadaceae</taxon>
        <taxon>Cellulomonas</taxon>
    </lineage>
</organism>
<dbReference type="EMBL" id="AXCY01000163">
    <property type="protein sequence ID" value="KGM08743.1"/>
    <property type="molecule type" value="Genomic_DNA"/>
</dbReference>
<dbReference type="AlphaFoldDB" id="A0A0A0BJT1"/>
<feature type="domain" description="Phytochrome chromophore attachment site" evidence="6">
    <location>
        <begin position="153"/>
        <end position="305"/>
    </location>
</feature>
<dbReference type="RefSeq" id="WP_052426560.1">
    <property type="nucleotide sequence ID" value="NZ_AXCY01000163.1"/>
</dbReference>
<evidence type="ECO:0000256" key="4">
    <source>
        <dbReference type="ARBA" id="ARBA00022991"/>
    </source>
</evidence>
<dbReference type="SMART" id="SM00065">
    <property type="entry name" value="GAF"/>
    <property type="match status" value="1"/>
</dbReference>
<dbReference type="PRINTS" id="PR01033">
    <property type="entry name" value="PHYTOCHROME"/>
</dbReference>
<keyword evidence="7" id="KW-0808">Transferase</keyword>
<dbReference type="SUPFAM" id="SSF55785">
    <property type="entry name" value="PYP-like sensor domain (PAS domain)"/>
    <property type="match status" value="1"/>
</dbReference>
<dbReference type="InterPro" id="IPR001932">
    <property type="entry name" value="PPM-type_phosphatase-like_dom"/>
</dbReference>
<evidence type="ECO:0000256" key="5">
    <source>
        <dbReference type="ARBA" id="ARBA00023170"/>
    </source>
</evidence>
<evidence type="ECO:0000256" key="1">
    <source>
        <dbReference type="ARBA" id="ARBA00022543"/>
    </source>
</evidence>
<name>A0A0A0BJT1_9CELL</name>
<dbReference type="GO" id="GO:0009881">
    <property type="term" value="F:photoreceptor activity"/>
    <property type="evidence" value="ECO:0007669"/>
    <property type="project" value="UniProtKB-KW"/>
</dbReference>
<evidence type="ECO:0000256" key="3">
    <source>
        <dbReference type="ARBA" id="ARBA00022801"/>
    </source>
</evidence>
<evidence type="ECO:0000313" key="7">
    <source>
        <dbReference type="EMBL" id="KGM08743.1"/>
    </source>
</evidence>
<dbReference type="OrthoDB" id="23692at2"/>
<dbReference type="InterPro" id="IPR013515">
    <property type="entry name" value="Phytochrome_cen-reg"/>
</dbReference>
<reference evidence="7 8" key="1">
    <citation type="submission" date="2013-08" db="EMBL/GenBank/DDBJ databases">
        <title>Genome sequencing of Cellulomonas carbonis T26.</title>
        <authorList>
            <person name="Chen F."/>
            <person name="Li Y."/>
            <person name="Wang G."/>
        </authorList>
    </citation>
    <scope>NUCLEOTIDE SEQUENCE [LARGE SCALE GENOMIC DNA]</scope>
    <source>
        <strain evidence="7 8">T26</strain>
    </source>
</reference>
<dbReference type="InterPro" id="IPR036457">
    <property type="entry name" value="PPM-type-like_dom_sf"/>
</dbReference>
<dbReference type="InterPro" id="IPR029016">
    <property type="entry name" value="GAF-like_dom_sf"/>
</dbReference>
<evidence type="ECO:0000256" key="2">
    <source>
        <dbReference type="ARBA" id="ARBA00022606"/>
    </source>
</evidence>
<dbReference type="InterPro" id="IPR043150">
    <property type="entry name" value="Phytochrome_PHY_sf"/>
</dbReference>
<proteinExistence type="predicted"/>
<gene>
    <name evidence="7" type="ORF">N868_06455</name>
</gene>
<dbReference type="Gene3D" id="3.30.450.40">
    <property type="match status" value="1"/>
</dbReference>
<protein>
    <submittedName>
        <fullName evidence="7">Histidine kinase</fullName>
    </submittedName>
</protein>
<dbReference type="InterPro" id="IPR013654">
    <property type="entry name" value="PAS_2"/>
</dbReference>
<comment type="caution">
    <text evidence="7">The sequence shown here is derived from an EMBL/GenBank/DDBJ whole genome shotgun (WGS) entry which is preliminary data.</text>
</comment>
<dbReference type="SUPFAM" id="SSF55781">
    <property type="entry name" value="GAF domain-like"/>
    <property type="match status" value="2"/>
</dbReference>
<reference evidence="7 8" key="2">
    <citation type="journal article" date="2015" name="Stand. Genomic Sci.">
        <title>Draft genome sequence of Cellulomonas carbonis T26(T) and comparative analysis of six Cellulomonas genomes.</title>
        <authorList>
            <person name="Zhuang W."/>
            <person name="Zhang S."/>
            <person name="Xia X."/>
            <person name="Wang G."/>
        </authorList>
    </citation>
    <scope>NUCLEOTIDE SEQUENCE [LARGE SCALE GENOMIC DNA]</scope>
    <source>
        <strain evidence="7 8">T26</strain>
    </source>
</reference>
<dbReference type="Gene3D" id="3.30.450.270">
    <property type="match status" value="1"/>
</dbReference>
<keyword evidence="8" id="KW-1185">Reference proteome</keyword>
<dbReference type="Proteomes" id="UP000029839">
    <property type="component" value="Unassembled WGS sequence"/>
</dbReference>
<sequence>MTSEPTTDADISRVVIDCADEPIRIPGSVQPHGALLAVVAGTTRVVVASWSVREHLGRDAEDVVGVALEELFGASWPEEGLAALDAVEPRTVDVDLPDGGRRSFDLLAHASDDLVLLELEPRRPVPADQSVRARAALRGLQAAGAEDALTAELARAVRAVTGFDRVMVYRFDAAWNGTVVAEDAAPDLGLDPYLGLRFPASDIPAQARALYTSQWLRSIPDARYTPSPLVPPLRPSGEPVDLSDSALRSVSPVHLEYLANMGVEASMSVSLITRGVLWGLVACHHYRGPHFPTAGQRGTAEFLGRTASVLLEGWQNRNQYLDSLALTATAGDLARLVTAHDRRPVAALTGDDAVLDLVDGAAGAAVRLQGRTALVGRTPALEDVTALLAELWADRTRTTVVSDALGTALPGSDVAARVRDTVSGILAVPVASGAPDDALVWFKPEVLTEVRWAGDPTEKGLEETPDGLRLTPRASFATYVEQVRGTSTPWNPLEVAAAEQLAVTVGEVLVRRSAEDARLAGALQQIVLTTRPPTPAGYALASRYTPSGQDVVGGDWFDVTALPDGRLVVMIGDVAGHGIGKAAITAQLRNALRAYLVDTGSVAEAIARLGRLVAELVPGELATIGAVELDPATGRLVAASAGHLPALVRRAAGAELLDGARGPALGLGLAAELDVHETTLGSGDSVVLFTDGLVEQRGTAMSASLRALVANAEAAPPDADGLVDALLAGAPRSDDDVTLVALHRIG</sequence>
<dbReference type="Pfam" id="PF08446">
    <property type="entry name" value="PAS_2"/>
    <property type="match status" value="1"/>
</dbReference>
<dbReference type="InterPro" id="IPR001294">
    <property type="entry name" value="Phytochrome"/>
</dbReference>
<accession>A0A0A0BJT1</accession>
<dbReference type="InterPro" id="IPR035965">
    <property type="entry name" value="PAS-like_dom_sf"/>
</dbReference>
<dbReference type="SMART" id="SM00331">
    <property type="entry name" value="PP2C_SIG"/>
    <property type="match status" value="1"/>
</dbReference>
<dbReference type="Gene3D" id="3.30.450.20">
    <property type="entry name" value="PAS domain"/>
    <property type="match status" value="1"/>
</dbReference>
<keyword evidence="3" id="KW-0378">Hydrolase</keyword>
<evidence type="ECO:0000313" key="8">
    <source>
        <dbReference type="Proteomes" id="UP000029839"/>
    </source>
</evidence>
<evidence type="ECO:0000259" key="6">
    <source>
        <dbReference type="PROSITE" id="PS50046"/>
    </source>
</evidence>
<dbReference type="InterPro" id="IPR052016">
    <property type="entry name" value="Bact_Sigma-Reg"/>
</dbReference>
<dbReference type="Pfam" id="PF01590">
    <property type="entry name" value="GAF"/>
    <property type="match status" value="1"/>
</dbReference>
<dbReference type="GO" id="GO:0009584">
    <property type="term" value="P:detection of visible light"/>
    <property type="evidence" value="ECO:0007669"/>
    <property type="project" value="InterPro"/>
</dbReference>
<dbReference type="Gene3D" id="3.60.40.10">
    <property type="entry name" value="PPM-type phosphatase domain"/>
    <property type="match status" value="1"/>
</dbReference>
<dbReference type="GO" id="GO:0016301">
    <property type="term" value="F:kinase activity"/>
    <property type="evidence" value="ECO:0007669"/>
    <property type="project" value="UniProtKB-KW"/>
</dbReference>
<dbReference type="SUPFAM" id="SSF81606">
    <property type="entry name" value="PP2C-like"/>
    <property type="match status" value="1"/>
</dbReference>
<dbReference type="PROSITE" id="PS50046">
    <property type="entry name" value="PHYTOCHROME_2"/>
    <property type="match status" value="1"/>
</dbReference>
<dbReference type="PANTHER" id="PTHR43156:SF2">
    <property type="entry name" value="STAGE II SPORULATION PROTEIN E"/>
    <property type="match status" value="1"/>
</dbReference>
<dbReference type="InterPro" id="IPR016132">
    <property type="entry name" value="Phyto_chromo_attachment"/>
</dbReference>
<dbReference type="PANTHER" id="PTHR43156">
    <property type="entry name" value="STAGE II SPORULATION PROTEIN E-RELATED"/>
    <property type="match status" value="1"/>
</dbReference>
<keyword evidence="7" id="KW-0418">Kinase</keyword>
<dbReference type="InterPro" id="IPR003018">
    <property type="entry name" value="GAF"/>
</dbReference>
<keyword evidence="1" id="KW-0600">Photoreceptor protein</keyword>
<keyword evidence="2" id="KW-0716">Sensory transduction</keyword>
<dbReference type="Pfam" id="PF00360">
    <property type="entry name" value="PHY"/>
    <property type="match status" value="1"/>
</dbReference>